<reference evidence="2 3" key="1">
    <citation type="submission" date="2020-04" db="EMBL/GenBank/DDBJ databases">
        <title>Antimicrobial susceptibility and clonality of vaginal-derived multi-drug resistant Mobiluncus isolates in China.</title>
        <authorList>
            <person name="Zhang X."/>
        </authorList>
    </citation>
    <scope>NUCLEOTIDE SEQUENCE [LARGE SCALE GENOMIC DNA]</scope>
    <source>
        <strain evidence="2 3">7</strain>
    </source>
</reference>
<evidence type="ECO:0000256" key="1">
    <source>
        <dbReference type="SAM" id="Phobius"/>
    </source>
</evidence>
<comment type="caution">
    <text evidence="2">The sequence shown here is derived from an EMBL/GenBank/DDBJ whole genome shotgun (WGS) entry which is preliminary data.</text>
</comment>
<feature type="transmembrane region" description="Helical" evidence="1">
    <location>
        <begin position="31"/>
        <end position="50"/>
    </location>
</feature>
<sequence length="59" mass="6604">MSFMKLIKDAFLTLLNRIGGIFFYFNILKTIVLPIPVILQINAAASPLLLRSSMTSFLS</sequence>
<dbReference type="AlphaFoldDB" id="A0A848RLL0"/>
<organism evidence="2 3">
    <name type="scientific">Mobiluncus mulieris</name>
    <dbReference type="NCBI Taxonomy" id="2052"/>
    <lineage>
        <taxon>Bacteria</taxon>
        <taxon>Bacillati</taxon>
        <taxon>Actinomycetota</taxon>
        <taxon>Actinomycetes</taxon>
        <taxon>Actinomycetales</taxon>
        <taxon>Actinomycetaceae</taxon>
        <taxon>Mobiluncus</taxon>
    </lineage>
</organism>
<accession>A0A848RLL0</accession>
<evidence type="ECO:0000313" key="2">
    <source>
        <dbReference type="EMBL" id="NMW92713.1"/>
    </source>
</evidence>
<dbReference type="EMBL" id="JABCUV010000002">
    <property type="protein sequence ID" value="NMW92713.1"/>
    <property type="molecule type" value="Genomic_DNA"/>
</dbReference>
<dbReference type="Proteomes" id="UP000582487">
    <property type="component" value="Unassembled WGS sequence"/>
</dbReference>
<evidence type="ECO:0000313" key="3">
    <source>
        <dbReference type="Proteomes" id="UP000582487"/>
    </source>
</evidence>
<keyword evidence="1" id="KW-1133">Transmembrane helix</keyword>
<keyword evidence="1" id="KW-0472">Membrane</keyword>
<keyword evidence="1" id="KW-0812">Transmembrane</keyword>
<protein>
    <submittedName>
        <fullName evidence="2">Uncharacterized protein</fullName>
    </submittedName>
</protein>
<proteinExistence type="predicted"/>
<name>A0A848RLL0_9ACTO</name>
<gene>
    <name evidence="2" type="ORF">HHJ74_03155</name>
</gene>